<name>A0A1T1CZF9_9SYNE</name>
<accession>A0A1T1CZF9</accession>
<protein>
    <submittedName>
        <fullName evidence="8">Aspartate aminotransferase family protein</fullName>
    </submittedName>
</protein>
<keyword evidence="8" id="KW-0032">Aminotransferase</keyword>
<keyword evidence="8" id="KW-0808">Transferase</keyword>
<evidence type="ECO:0000256" key="4">
    <source>
        <dbReference type="ARBA" id="ARBA00022898"/>
    </source>
</evidence>
<dbReference type="GO" id="GO:0004058">
    <property type="term" value="F:aromatic-L-amino-acid decarboxylase activity"/>
    <property type="evidence" value="ECO:0007669"/>
    <property type="project" value="UniProtKB-ARBA"/>
</dbReference>
<dbReference type="AlphaFoldDB" id="A0A1T1CZF9"/>
<dbReference type="Pfam" id="PF00282">
    <property type="entry name" value="Pyridoxal_deC"/>
    <property type="match status" value="1"/>
</dbReference>
<dbReference type="SUPFAM" id="SSF53383">
    <property type="entry name" value="PLP-dependent transferases"/>
    <property type="match status" value="1"/>
</dbReference>
<dbReference type="InterPro" id="IPR015421">
    <property type="entry name" value="PyrdxlP-dep_Trfase_major"/>
</dbReference>
<dbReference type="InterPro" id="IPR015424">
    <property type="entry name" value="PyrdxlP-dep_Trfase"/>
</dbReference>
<evidence type="ECO:0000313" key="8">
    <source>
        <dbReference type="EMBL" id="OOV33868.1"/>
    </source>
</evidence>
<dbReference type="Gene3D" id="3.40.640.10">
    <property type="entry name" value="Type I PLP-dependent aspartate aminotransferase-like (Major domain)"/>
    <property type="match status" value="1"/>
</dbReference>
<dbReference type="Gene3D" id="3.90.1150.10">
    <property type="entry name" value="Aspartate Aminotransferase, domain 1"/>
    <property type="match status" value="1"/>
</dbReference>
<dbReference type="InterPro" id="IPR015422">
    <property type="entry name" value="PyrdxlP-dep_Trfase_small"/>
</dbReference>
<organism evidence="8 9">
    <name type="scientific">Candidatus Synechococcus spongiarum LMB bulk15M</name>
    <dbReference type="NCBI Taxonomy" id="1943582"/>
    <lineage>
        <taxon>Bacteria</taxon>
        <taxon>Bacillati</taxon>
        <taxon>Cyanobacteriota</taxon>
        <taxon>Cyanophyceae</taxon>
        <taxon>Synechococcales</taxon>
        <taxon>Synechococcaceae</taxon>
        <taxon>Synechococcus</taxon>
    </lineage>
</organism>
<proteinExistence type="inferred from homology"/>
<evidence type="ECO:0000256" key="6">
    <source>
        <dbReference type="PIRSR" id="PIRSR602129-50"/>
    </source>
</evidence>
<dbReference type="GO" id="GO:0019752">
    <property type="term" value="P:carboxylic acid metabolic process"/>
    <property type="evidence" value="ECO:0007669"/>
    <property type="project" value="InterPro"/>
</dbReference>
<dbReference type="Gene3D" id="3.90.1150.170">
    <property type="match status" value="1"/>
</dbReference>
<dbReference type="GO" id="GO:0030170">
    <property type="term" value="F:pyridoxal phosphate binding"/>
    <property type="evidence" value="ECO:0007669"/>
    <property type="project" value="InterPro"/>
</dbReference>
<keyword evidence="4 6" id="KW-0663">Pyridoxal phosphate</keyword>
<sequence length="457" mass="49336">MQSTDLDAFPCSLPPDQHSPTMVALIRQAVTWLERWHEEAGQRSPLPGPVALPPVAPAPWGLDATRLMEELDPVVRGSYNPWHPGAMAHLDPPPNPASVVGELICAWLNNNMLAEELSPLLSQLERRLLRWIAQRLGLGDDAGGIMASGGTVCTITALVTARHQRGLDEQQACLYASADCHNSLAKALRVMGLPAANLRLVPTDATGRLDPHRLDQALARETEPILAVVATAGTTIRGAVDPIGPIADICRRRGLWLHVDGAIGAVCGLGQRHQGRVAHMGRADSLTVNPQKWLGIAKTSAMVLLRQPRGLVDTFATPLSYMEPARVAHGGDCGLQGTRPAEVLKLWLGLRQLGQHGIDQLLDGALHRARVLRQALSPLPLVMLSGDLHIVCFRPGATGSSEAWSRHTREQLLDQGLMLSRPLYRGHRYLKAVLGNPFTGVEQIATVVDTVSASLSR</sequence>
<evidence type="ECO:0000256" key="2">
    <source>
        <dbReference type="ARBA" id="ARBA00009533"/>
    </source>
</evidence>
<feature type="modified residue" description="N6-(pyridoxal phosphate)lysine" evidence="6">
    <location>
        <position position="292"/>
    </location>
</feature>
<keyword evidence="9" id="KW-1185">Reference proteome</keyword>
<dbReference type="PANTHER" id="PTHR45677:SF8">
    <property type="entry name" value="CYSTEINE SULFINIC ACID DECARBOXYLASE"/>
    <property type="match status" value="1"/>
</dbReference>
<dbReference type="EMBL" id="MWLD01000051">
    <property type="protein sequence ID" value="OOV33868.1"/>
    <property type="molecule type" value="Genomic_DNA"/>
</dbReference>
<dbReference type="Proteomes" id="UP000242636">
    <property type="component" value="Unassembled WGS sequence"/>
</dbReference>
<dbReference type="GO" id="GO:0008483">
    <property type="term" value="F:transaminase activity"/>
    <property type="evidence" value="ECO:0007669"/>
    <property type="project" value="UniProtKB-KW"/>
</dbReference>
<evidence type="ECO:0000256" key="7">
    <source>
        <dbReference type="RuleBase" id="RU000382"/>
    </source>
</evidence>
<evidence type="ECO:0000256" key="5">
    <source>
        <dbReference type="ARBA" id="ARBA00023239"/>
    </source>
</evidence>
<evidence type="ECO:0000256" key="3">
    <source>
        <dbReference type="ARBA" id="ARBA00022793"/>
    </source>
</evidence>
<reference evidence="8 9" key="1">
    <citation type="submission" date="2017-02" db="EMBL/GenBank/DDBJ databases">
        <title>Draft Genome Sequences of 'Candidatus Synechococcus spongiarum', Cyanobacterial Symbionts of the Mediterranean Sponge Aplysina aerophoba from two locations.</title>
        <authorList>
            <person name="Slaby B.M."/>
            <person name="Hentschel U."/>
        </authorList>
    </citation>
    <scope>NUCLEOTIDE SEQUENCE [LARGE SCALE GENOMIC DNA]</scope>
    <source>
        <strain evidence="8">LMB bulk15M</strain>
    </source>
</reference>
<dbReference type="InterPro" id="IPR002129">
    <property type="entry name" value="PyrdxlP-dep_de-COase"/>
</dbReference>
<dbReference type="GO" id="GO:0005737">
    <property type="term" value="C:cytoplasm"/>
    <property type="evidence" value="ECO:0007669"/>
    <property type="project" value="TreeGrafter"/>
</dbReference>
<keyword evidence="5 7" id="KW-0456">Lyase</keyword>
<gene>
    <name evidence="8" type="ORF">BV61_03940</name>
</gene>
<evidence type="ECO:0000256" key="1">
    <source>
        <dbReference type="ARBA" id="ARBA00001933"/>
    </source>
</evidence>
<keyword evidence="3" id="KW-0210">Decarboxylase</keyword>
<comment type="similarity">
    <text evidence="2 7">Belongs to the group II decarboxylase family.</text>
</comment>
<dbReference type="PANTHER" id="PTHR45677">
    <property type="entry name" value="GLUTAMATE DECARBOXYLASE-RELATED"/>
    <property type="match status" value="1"/>
</dbReference>
<comment type="caution">
    <text evidence="8">The sequence shown here is derived from an EMBL/GenBank/DDBJ whole genome shotgun (WGS) entry which is preliminary data.</text>
</comment>
<evidence type="ECO:0000313" key="9">
    <source>
        <dbReference type="Proteomes" id="UP000242636"/>
    </source>
</evidence>
<comment type="cofactor">
    <cofactor evidence="1 6 7">
        <name>pyridoxal 5'-phosphate</name>
        <dbReference type="ChEBI" id="CHEBI:597326"/>
    </cofactor>
</comment>